<evidence type="ECO:0000256" key="6">
    <source>
        <dbReference type="ARBA" id="ARBA00022840"/>
    </source>
</evidence>
<keyword evidence="5" id="KW-0547">Nucleotide-binding</keyword>
<dbReference type="PROSITE" id="PS00211">
    <property type="entry name" value="ABC_TRANSPORTER_1"/>
    <property type="match status" value="1"/>
</dbReference>
<evidence type="ECO:0000256" key="5">
    <source>
        <dbReference type="ARBA" id="ARBA00022741"/>
    </source>
</evidence>
<dbReference type="PANTHER" id="PTHR43394:SF1">
    <property type="entry name" value="ATP-BINDING CASSETTE SUB-FAMILY B MEMBER 10, MITOCHONDRIAL"/>
    <property type="match status" value="1"/>
</dbReference>
<dbReference type="InterPro" id="IPR039421">
    <property type="entry name" value="Type_1_exporter"/>
</dbReference>
<evidence type="ECO:0000256" key="7">
    <source>
        <dbReference type="ARBA" id="ARBA00022989"/>
    </source>
</evidence>
<feature type="domain" description="ABC transmembrane type-1" evidence="11">
    <location>
        <begin position="19"/>
        <end position="298"/>
    </location>
</feature>
<dbReference type="Pfam" id="PF00005">
    <property type="entry name" value="ABC_tran"/>
    <property type="match status" value="1"/>
</dbReference>
<dbReference type="Gene3D" id="1.20.1560.10">
    <property type="entry name" value="ABC transporter type 1, transmembrane domain"/>
    <property type="match status" value="1"/>
</dbReference>
<dbReference type="SUPFAM" id="SSF52540">
    <property type="entry name" value="P-loop containing nucleoside triphosphate hydrolases"/>
    <property type="match status" value="1"/>
</dbReference>
<dbReference type="GO" id="GO:0016887">
    <property type="term" value="F:ATP hydrolysis activity"/>
    <property type="evidence" value="ECO:0007669"/>
    <property type="project" value="InterPro"/>
</dbReference>
<dbReference type="Proteomes" id="UP000186341">
    <property type="component" value="Unassembled WGS sequence"/>
</dbReference>
<feature type="transmembrane region" description="Helical" evidence="9">
    <location>
        <begin position="241"/>
        <end position="258"/>
    </location>
</feature>
<feature type="transmembrane region" description="Helical" evidence="9">
    <location>
        <begin position="12"/>
        <end position="36"/>
    </location>
</feature>
<comment type="caution">
    <text evidence="12">The sequence shown here is derived from an EMBL/GenBank/DDBJ whole genome shotgun (WGS) entry which is preliminary data.</text>
</comment>
<protein>
    <submittedName>
        <fullName evidence="12">Multidrug ABC transporter ATP-binding protein</fullName>
    </submittedName>
</protein>
<dbReference type="InterPro" id="IPR017871">
    <property type="entry name" value="ABC_transporter-like_CS"/>
</dbReference>
<dbReference type="InterPro" id="IPR036640">
    <property type="entry name" value="ABC1_TM_sf"/>
</dbReference>
<feature type="transmembrane region" description="Helical" evidence="9">
    <location>
        <begin position="278"/>
        <end position="296"/>
    </location>
</feature>
<evidence type="ECO:0000256" key="8">
    <source>
        <dbReference type="ARBA" id="ARBA00023136"/>
    </source>
</evidence>
<dbReference type="EMBL" id="MPJW01000091">
    <property type="protein sequence ID" value="OLU41125.1"/>
    <property type="molecule type" value="Genomic_DNA"/>
</dbReference>
<keyword evidence="4 9" id="KW-0812">Transmembrane</keyword>
<dbReference type="InterPro" id="IPR003593">
    <property type="entry name" value="AAA+_ATPase"/>
</dbReference>
<evidence type="ECO:0000313" key="12">
    <source>
        <dbReference type="EMBL" id="OLU41125.1"/>
    </source>
</evidence>
<evidence type="ECO:0000313" key="13">
    <source>
        <dbReference type="Proteomes" id="UP000186341"/>
    </source>
</evidence>
<evidence type="ECO:0000256" key="4">
    <source>
        <dbReference type="ARBA" id="ARBA00022692"/>
    </source>
</evidence>
<comment type="subcellular location">
    <subcellularLocation>
        <location evidence="1">Cell membrane</location>
        <topology evidence="1">Multi-pass membrane protein</topology>
    </subcellularLocation>
</comment>
<dbReference type="AlphaFoldDB" id="A0A1U7NHD9"/>
<dbReference type="InterPro" id="IPR027417">
    <property type="entry name" value="P-loop_NTPase"/>
</dbReference>
<accession>A0A1U7NHD9</accession>
<keyword evidence="3" id="KW-1003">Cell membrane</keyword>
<keyword evidence="13" id="KW-1185">Reference proteome</keyword>
<evidence type="ECO:0000256" key="9">
    <source>
        <dbReference type="SAM" id="Phobius"/>
    </source>
</evidence>
<reference evidence="12 13" key="1">
    <citation type="submission" date="2016-11" db="EMBL/GenBank/DDBJ databases">
        <title>Description of two novel members of the family Erysipelotrichaceae: Ileibacterium lipovorans gen. nov., sp. nov. and Dubosiella newyorkensis, gen. nov., sp. nov.</title>
        <authorList>
            <person name="Cox L.M."/>
            <person name="Sohn J."/>
            <person name="Tyrrell K.L."/>
            <person name="Citron D.M."/>
            <person name="Lawson P.A."/>
            <person name="Patel N.B."/>
            <person name="Iizumi T."/>
            <person name="Perez-Perez G.I."/>
            <person name="Goldstein E.J."/>
            <person name="Blaser M.J."/>
        </authorList>
    </citation>
    <scope>NUCLEOTIDE SEQUENCE [LARGE SCALE GENOMIC DNA]</scope>
    <source>
        <strain evidence="12 13">NYU-BL-A3</strain>
    </source>
</reference>
<proteinExistence type="predicted"/>
<dbReference type="GO" id="GO:0015421">
    <property type="term" value="F:ABC-type oligopeptide transporter activity"/>
    <property type="evidence" value="ECO:0007669"/>
    <property type="project" value="TreeGrafter"/>
</dbReference>
<dbReference type="PROSITE" id="PS50893">
    <property type="entry name" value="ABC_TRANSPORTER_2"/>
    <property type="match status" value="1"/>
</dbReference>
<evidence type="ECO:0000256" key="3">
    <source>
        <dbReference type="ARBA" id="ARBA00022475"/>
    </source>
</evidence>
<gene>
    <name evidence="12" type="ORF">BO222_03835</name>
</gene>
<organism evidence="12 13">
    <name type="scientific">Ileibacterium valens</name>
    <dbReference type="NCBI Taxonomy" id="1862668"/>
    <lineage>
        <taxon>Bacteria</taxon>
        <taxon>Bacillati</taxon>
        <taxon>Bacillota</taxon>
        <taxon>Erysipelotrichia</taxon>
        <taxon>Erysipelotrichales</taxon>
        <taxon>Erysipelotrichaceae</taxon>
        <taxon>Ileibacterium</taxon>
    </lineage>
</organism>
<keyword evidence="8 9" id="KW-0472">Membrane</keyword>
<feature type="transmembrane region" description="Helical" evidence="9">
    <location>
        <begin position="130"/>
        <end position="149"/>
    </location>
</feature>
<keyword evidence="2" id="KW-0813">Transport</keyword>
<evidence type="ECO:0000259" key="11">
    <source>
        <dbReference type="PROSITE" id="PS50929"/>
    </source>
</evidence>
<dbReference type="InterPro" id="IPR003439">
    <property type="entry name" value="ABC_transporter-like_ATP-bd"/>
</dbReference>
<dbReference type="InterPro" id="IPR011527">
    <property type="entry name" value="ABC1_TM_dom"/>
</dbReference>
<dbReference type="Gene3D" id="3.40.50.300">
    <property type="entry name" value="P-loop containing nucleotide triphosphate hydrolases"/>
    <property type="match status" value="1"/>
</dbReference>
<feature type="transmembrane region" description="Helical" evidence="9">
    <location>
        <begin position="56"/>
        <end position="76"/>
    </location>
</feature>
<feature type="transmembrane region" description="Helical" evidence="9">
    <location>
        <begin position="155"/>
        <end position="177"/>
    </location>
</feature>
<dbReference type="SMART" id="SM00382">
    <property type="entry name" value="AAA"/>
    <property type="match status" value="1"/>
</dbReference>
<sequence length="577" mass="64654">MKLMLKYLFRHKVLFCLNMICAFGFAVVELGIPTIFGNMVDLGVEKANPAAIYSGFGQILVVAIIGTIGMLSLAYVSSRLSTTIVYEIRKDLFEHAMSFSAAELDHFGVSSMITRTGSDAYQILMFLNTLLKSSLISPIMLLVSVILIIQTSLPLSFIVLGTIPFILIGVIIVFRIAGPLSQKQQTSLDQINEILRENMSGIRVIRAFNNQVTEEKRFTAENRQYMSVTSRLFKLMNMTDPMFFFLMNIASMMIYYTAAVLLGNEQLQLGQLLMFVEYLFHCMMSVLVLCMVFMMYPRASVSAKRIQEVLETNPSIFSEKSLQNLGRIDSIEFDHVGFRYPGNEQHTLKNISFSAKTGQKIAVVGSTGSGKSSLIRLINRFYDANEGQIRINGTPIEEYDLQVLRNQISMVSQKAHMFSGSVEDNIRFGNRQADNDDILEAIEIAQASDFIAERENGLLDEISEEGTNLSGGQKQRLSIARAIISNASFFILDDSFSALDLKTDASLRKALEPLRQNSIFLVVAQRISSILDADLILVLDHGEIQAMGTHQELYKNSPLYREIVLSQMSEMEAEKYA</sequence>
<dbReference type="FunFam" id="3.40.50.300:FF:000221">
    <property type="entry name" value="Multidrug ABC transporter ATP-binding protein"/>
    <property type="match status" value="1"/>
</dbReference>
<dbReference type="GO" id="GO:0005886">
    <property type="term" value="C:plasma membrane"/>
    <property type="evidence" value="ECO:0007669"/>
    <property type="project" value="UniProtKB-SubCell"/>
</dbReference>
<dbReference type="CDD" id="cd18548">
    <property type="entry name" value="ABC_6TM_Tm287_like"/>
    <property type="match status" value="1"/>
</dbReference>
<keyword evidence="7 9" id="KW-1133">Transmembrane helix</keyword>
<name>A0A1U7NHD9_9FIRM</name>
<evidence type="ECO:0000256" key="2">
    <source>
        <dbReference type="ARBA" id="ARBA00022448"/>
    </source>
</evidence>
<dbReference type="Pfam" id="PF00664">
    <property type="entry name" value="ABC_membrane"/>
    <property type="match status" value="1"/>
</dbReference>
<dbReference type="GO" id="GO:0005524">
    <property type="term" value="F:ATP binding"/>
    <property type="evidence" value="ECO:0007669"/>
    <property type="project" value="UniProtKB-KW"/>
</dbReference>
<feature type="domain" description="ABC transporter" evidence="10">
    <location>
        <begin position="331"/>
        <end position="566"/>
    </location>
</feature>
<dbReference type="PROSITE" id="PS50929">
    <property type="entry name" value="ABC_TM1F"/>
    <property type="match status" value="1"/>
</dbReference>
<dbReference type="SUPFAM" id="SSF90123">
    <property type="entry name" value="ABC transporter transmembrane region"/>
    <property type="match status" value="1"/>
</dbReference>
<dbReference type="PANTHER" id="PTHR43394">
    <property type="entry name" value="ATP-DEPENDENT PERMEASE MDL1, MITOCHONDRIAL"/>
    <property type="match status" value="1"/>
</dbReference>
<evidence type="ECO:0000259" key="10">
    <source>
        <dbReference type="PROSITE" id="PS50893"/>
    </source>
</evidence>
<dbReference type="OrthoDB" id="9762778at2"/>
<evidence type="ECO:0000256" key="1">
    <source>
        <dbReference type="ARBA" id="ARBA00004651"/>
    </source>
</evidence>
<keyword evidence="6 12" id="KW-0067">ATP-binding</keyword>